<protein>
    <submittedName>
        <fullName evidence="1">Uncharacterized protein</fullName>
    </submittedName>
</protein>
<reference evidence="1 2" key="1">
    <citation type="submission" date="2019-07" db="EMBL/GenBank/DDBJ databases">
        <title>WGS assembly of Gossypium mustelinum.</title>
        <authorList>
            <person name="Chen Z.J."/>
            <person name="Sreedasyam A."/>
            <person name="Ando A."/>
            <person name="Song Q."/>
            <person name="De L."/>
            <person name="Hulse-Kemp A."/>
            <person name="Ding M."/>
            <person name="Ye W."/>
            <person name="Kirkbride R."/>
            <person name="Jenkins J."/>
            <person name="Plott C."/>
            <person name="Lovell J."/>
            <person name="Lin Y.-M."/>
            <person name="Vaughn R."/>
            <person name="Liu B."/>
            <person name="Li W."/>
            <person name="Simpson S."/>
            <person name="Scheffler B."/>
            <person name="Saski C."/>
            <person name="Grover C."/>
            <person name="Hu G."/>
            <person name="Conover J."/>
            <person name="Carlson J."/>
            <person name="Shu S."/>
            <person name="Boston L."/>
            <person name="Williams M."/>
            <person name="Peterson D."/>
            <person name="Mcgee K."/>
            <person name="Jones D."/>
            <person name="Wendel J."/>
            <person name="Stelly D."/>
            <person name="Grimwood J."/>
            <person name="Schmutz J."/>
        </authorList>
    </citation>
    <scope>NUCLEOTIDE SEQUENCE [LARGE SCALE GENOMIC DNA]</scope>
    <source>
        <strain evidence="1">1408120.09</strain>
    </source>
</reference>
<name>A0A5D2WD10_GOSMU</name>
<organism evidence="1 2">
    <name type="scientific">Gossypium mustelinum</name>
    <name type="common">Cotton</name>
    <name type="synonym">Gossypium caicoense</name>
    <dbReference type="NCBI Taxonomy" id="34275"/>
    <lineage>
        <taxon>Eukaryota</taxon>
        <taxon>Viridiplantae</taxon>
        <taxon>Streptophyta</taxon>
        <taxon>Embryophyta</taxon>
        <taxon>Tracheophyta</taxon>
        <taxon>Spermatophyta</taxon>
        <taxon>Magnoliopsida</taxon>
        <taxon>eudicotyledons</taxon>
        <taxon>Gunneridae</taxon>
        <taxon>Pentapetalae</taxon>
        <taxon>rosids</taxon>
        <taxon>malvids</taxon>
        <taxon>Malvales</taxon>
        <taxon>Malvaceae</taxon>
        <taxon>Malvoideae</taxon>
        <taxon>Gossypium</taxon>
    </lineage>
</organism>
<gene>
    <name evidence="1" type="ORF">E1A91_D01G239900v1</name>
</gene>
<proteinExistence type="predicted"/>
<evidence type="ECO:0000313" key="1">
    <source>
        <dbReference type="EMBL" id="TYI98770.1"/>
    </source>
</evidence>
<dbReference type="Proteomes" id="UP000323597">
    <property type="component" value="Chromosome D01"/>
</dbReference>
<sequence>MRCFGHNKRLDHFVVVDEIGLVVERNCSARSVVNSVILLIDVFTSMMPTMM</sequence>
<evidence type="ECO:0000313" key="2">
    <source>
        <dbReference type="Proteomes" id="UP000323597"/>
    </source>
</evidence>
<accession>A0A5D2WD10</accession>
<keyword evidence="2" id="KW-1185">Reference proteome</keyword>
<dbReference type="EMBL" id="CM017649">
    <property type="protein sequence ID" value="TYI98770.1"/>
    <property type="molecule type" value="Genomic_DNA"/>
</dbReference>
<dbReference type="AlphaFoldDB" id="A0A5D2WD10"/>